<reference evidence="1" key="1">
    <citation type="submission" date="2021-09" db="EMBL/GenBank/DDBJ databases">
        <title>The genome of Mauremys mutica provides insights into the evolution of semi-aquatic lifestyle.</title>
        <authorList>
            <person name="Gong S."/>
            <person name="Gao Y."/>
        </authorList>
    </citation>
    <scope>NUCLEOTIDE SEQUENCE</scope>
    <source>
        <strain evidence="1">MM-2020</strain>
        <tissue evidence="1">Muscle</tissue>
    </source>
</reference>
<organism evidence="1 2">
    <name type="scientific">Mauremys mutica</name>
    <name type="common">yellowpond turtle</name>
    <dbReference type="NCBI Taxonomy" id="74926"/>
    <lineage>
        <taxon>Eukaryota</taxon>
        <taxon>Metazoa</taxon>
        <taxon>Chordata</taxon>
        <taxon>Craniata</taxon>
        <taxon>Vertebrata</taxon>
        <taxon>Euteleostomi</taxon>
        <taxon>Archelosauria</taxon>
        <taxon>Testudinata</taxon>
        <taxon>Testudines</taxon>
        <taxon>Cryptodira</taxon>
        <taxon>Durocryptodira</taxon>
        <taxon>Testudinoidea</taxon>
        <taxon>Geoemydidae</taxon>
        <taxon>Geoemydinae</taxon>
        <taxon>Mauremys</taxon>
    </lineage>
</organism>
<evidence type="ECO:0000313" key="2">
    <source>
        <dbReference type="Proteomes" id="UP000827986"/>
    </source>
</evidence>
<protein>
    <submittedName>
        <fullName evidence="1">Uncharacterized protein</fullName>
    </submittedName>
</protein>
<accession>A0A9D4ATU8</accession>
<comment type="caution">
    <text evidence="1">The sequence shown here is derived from an EMBL/GenBank/DDBJ whole genome shotgun (WGS) entry which is preliminary data.</text>
</comment>
<dbReference type="Proteomes" id="UP000827986">
    <property type="component" value="Unassembled WGS sequence"/>
</dbReference>
<proteinExistence type="predicted"/>
<evidence type="ECO:0000313" key="1">
    <source>
        <dbReference type="EMBL" id="KAH1168315.1"/>
    </source>
</evidence>
<dbReference type="AlphaFoldDB" id="A0A9D4ATU8"/>
<name>A0A9D4ATU8_9SAUR</name>
<gene>
    <name evidence="1" type="ORF">KIL84_003798</name>
</gene>
<keyword evidence="2" id="KW-1185">Reference proteome</keyword>
<dbReference type="EMBL" id="JAHDVG010000486">
    <property type="protein sequence ID" value="KAH1168315.1"/>
    <property type="molecule type" value="Genomic_DNA"/>
</dbReference>
<sequence length="104" mass="11429">MIQVPFIKEKIVGTETKIFFNQNAIASFISILTATIRNRQKGYHDTKQCSSTPTLCSISMSALGISQSPGVGLQPTASWPRDQSAACYQNRTVSKVGEQRKSTF</sequence>